<keyword evidence="4" id="KW-1185">Reference proteome</keyword>
<feature type="compositionally biased region" description="Polar residues" evidence="1">
    <location>
        <begin position="613"/>
        <end position="629"/>
    </location>
</feature>
<dbReference type="GeneID" id="28848147"/>
<dbReference type="Proteomes" id="UP000078397">
    <property type="component" value="Unassembled WGS sequence"/>
</dbReference>
<feature type="compositionally biased region" description="Polar residues" evidence="1">
    <location>
        <begin position="307"/>
        <end position="325"/>
    </location>
</feature>
<dbReference type="STRING" id="1380566.A0A179FSR0"/>
<feature type="region of interest" description="Disordered" evidence="1">
    <location>
        <begin position="504"/>
        <end position="537"/>
    </location>
</feature>
<gene>
    <name evidence="3" type="ORF">VFPPC_04883</name>
</gene>
<reference evidence="3 4" key="1">
    <citation type="journal article" date="2016" name="PLoS Pathog.">
        <title>Biosynthesis of antibiotic leucinostatins in bio-control fungus Purpureocillium lilacinum and their inhibition on phytophthora revealed by genome mining.</title>
        <authorList>
            <person name="Wang G."/>
            <person name="Liu Z."/>
            <person name="Lin R."/>
            <person name="Li E."/>
            <person name="Mao Z."/>
            <person name="Ling J."/>
            <person name="Yang Y."/>
            <person name="Yin W.B."/>
            <person name="Xie B."/>
        </authorList>
    </citation>
    <scope>NUCLEOTIDE SEQUENCE [LARGE SCALE GENOMIC DNA]</scope>
    <source>
        <strain evidence="3">170</strain>
    </source>
</reference>
<feature type="compositionally biased region" description="Polar residues" evidence="1">
    <location>
        <begin position="193"/>
        <end position="215"/>
    </location>
</feature>
<feature type="compositionally biased region" description="Polar residues" evidence="1">
    <location>
        <begin position="340"/>
        <end position="380"/>
    </location>
</feature>
<feature type="region of interest" description="Disordered" evidence="1">
    <location>
        <begin position="94"/>
        <end position="113"/>
    </location>
</feature>
<feature type="region of interest" description="Disordered" evidence="1">
    <location>
        <begin position="192"/>
        <end position="445"/>
    </location>
</feature>
<feature type="compositionally biased region" description="Low complexity" evidence="1">
    <location>
        <begin position="216"/>
        <end position="229"/>
    </location>
</feature>
<feature type="compositionally biased region" description="Low complexity" evidence="1">
    <location>
        <begin position="504"/>
        <end position="516"/>
    </location>
</feature>
<feature type="region of interest" description="Disordered" evidence="1">
    <location>
        <begin position="607"/>
        <end position="643"/>
    </location>
</feature>
<dbReference type="KEGG" id="pchm:VFPPC_04883"/>
<sequence length="678" mass="69869">MRITLLATLLLLSTLACCRRHTRSSAPTCVSDCQKSLAEHGLLADDMKGAYFQCLINICSAKSYGRALAYSVSACCDAGTNIIPLYPIEVRQSQGHKRSLQSEPSDSTRSRSKFTPVNLDFDLSRDFAVVLSCNTGQDGVVTMSLAAPQPTTPSPSMDKNEEFFLVNETPTTVASAIRATKSDKAVLMDASRGTGSDITTDCGSLNGDQRTSSGQTTMSTAFTTPTQTTPCNSNGYAFGSSSPSSTDHGFGQTSSTTGRMNSAAPCTSSYATRSENSQGSPRPTSWSESGFGTSGSLTSSCTSSTSQADRASNSWRSSDPNSPTADCSDGVDRSSIAAGSRTSTYGSQTFDSNSWSTTRVSDTETPCSSDLSSLNGVSFQSSRATSTSSRFSSASTSCTDSSRASSATSANPDSTPCSSVAGSGTSRRQPETASISNSLSSTSSYTFTTSTSSEGGFAASPAAYTFASPSLPPAYIPPLEEYGYGTPPPVYGFPTQTNGVDGSWSSMSTYTSSAPTRESNSASGRQNSGPAIYDTSTGAPTQMAQVAPVHATNPVPEATPLKDTSETVKVTLISSVEGEGMRTTILTVHQAQASSLAIPSAIVLNNPADTRKNSSTASGNSESGGQDSGSVGDIGDSPGVDHEMSMPVFVGASSTTEPSLCAVVGTVLLAAGFAICTL</sequence>
<evidence type="ECO:0000256" key="1">
    <source>
        <dbReference type="SAM" id="MobiDB-lite"/>
    </source>
</evidence>
<dbReference type="AlphaFoldDB" id="A0A179FSR0"/>
<feature type="signal peptide" evidence="2">
    <location>
        <begin position="1"/>
        <end position="18"/>
    </location>
</feature>
<keyword evidence="2" id="KW-0732">Signal</keyword>
<comment type="caution">
    <text evidence="3">The sequence shown here is derived from an EMBL/GenBank/DDBJ whole genome shotgun (WGS) entry which is preliminary data.</text>
</comment>
<accession>A0A179FSR0</accession>
<feature type="compositionally biased region" description="Low complexity" evidence="1">
    <location>
        <begin position="287"/>
        <end position="306"/>
    </location>
</feature>
<organism evidence="3 4">
    <name type="scientific">Pochonia chlamydosporia 170</name>
    <dbReference type="NCBI Taxonomy" id="1380566"/>
    <lineage>
        <taxon>Eukaryota</taxon>
        <taxon>Fungi</taxon>
        <taxon>Dikarya</taxon>
        <taxon>Ascomycota</taxon>
        <taxon>Pezizomycotina</taxon>
        <taxon>Sordariomycetes</taxon>
        <taxon>Hypocreomycetidae</taxon>
        <taxon>Hypocreales</taxon>
        <taxon>Clavicipitaceae</taxon>
        <taxon>Pochonia</taxon>
    </lineage>
</organism>
<name>A0A179FSR0_METCM</name>
<dbReference type="PROSITE" id="PS51257">
    <property type="entry name" value="PROKAR_LIPOPROTEIN"/>
    <property type="match status" value="1"/>
</dbReference>
<feature type="chain" id="PRO_5012746105" evidence="2">
    <location>
        <begin position="19"/>
        <end position="678"/>
    </location>
</feature>
<feature type="compositionally biased region" description="Polar residues" evidence="1">
    <location>
        <begin position="517"/>
        <end position="537"/>
    </location>
</feature>
<dbReference type="EMBL" id="LSBJ02000003">
    <property type="protein sequence ID" value="OAQ68676.2"/>
    <property type="molecule type" value="Genomic_DNA"/>
</dbReference>
<feature type="compositionally biased region" description="Polar residues" evidence="1">
    <location>
        <begin position="411"/>
        <end position="427"/>
    </location>
</feature>
<protein>
    <submittedName>
        <fullName evidence="3">Uncharacterized protein</fullName>
    </submittedName>
</protein>
<evidence type="ECO:0000313" key="4">
    <source>
        <dbReference type="Proteomes" id="UP000078397"/>
    </source>
</evidence>
<feature type="compositionally biased region" description="Low complexity" evidence="1">
    <location>
        <begin position="381"/>
        <end position="410"/>
    </location>
</feature>
<evidence type="ECO:0000256" key="2">
    <source>
        <dbReference type="SAM" id="SignalP"/>
    </source>
</evidence>
<evidence type="ECO:0000313" key="3">
    <source>
        <dbReference type="EMBL" id="OAQ68676.2"/>
    </source>
</evidence>
<dbReference type="RefSeq" id="XP_022284496.1">
    <property type="nucleotide sequence ID" value="XM_022428423.1"/>
</dbReference>
<feature type="compositionally biased region" description="Low complexity" evidence="1">
    <location>
        <begin position="432"/>
        <end position="445"/>
    </location>
</feature>
<proteinExistence type="predicted"/>
<dbReference type="OrthoDB" id="5421216at2759"/>
<feature type="compositionally biased region" description="Polar residues" evidence="1">
    <location>
        <begin position="230"/>
        <end position="286"/>
    </location>
</feature>